<dbReference type="GO" id="GO:0006355">
    <property type="term" value="P:regulation of DNA-templated transcription"/>
    <property type="evidence" value="ECO:0007669"/>
    <property type="project" value="InterPro"/>
</dbReference>
<evidence type="ECO:0000313" key="2">
    <source>
        <dbReference type="Proteomes" id="UP000591272"/>
    </source>
</evidence>
<comment type="caution">
    <text evidence="1">The sequence shown here is derived from an EMBL/GenBank/DDBJ whole genome shotgun (WGS) entry which is preliminary data.</text>
</comment>
<dbReference type="RefSeq" id="WP_179836973.1">
    <property type="nucleotide sequence ID" value="NZ_BMRD01000017.1"/>
</dbReference>
<sequence>MTPSGDGKTAPPRRAEVREAVGQALEEAGFYAARGLRPPTRRVDPPKVGAVVARLADATRQELLTFDDPSGCLRQGVPEGMLRHAADCVRRAVTQVPTLRQITSPQGLAQDGALETIQWRNGGQVRLIEQIPVRLAVFDRTTAIIPLDLDVFYNGLLIIRDPAVVKALFRLHHHSWGSGDALPADQGPDLPPAHLVPILVCMRDGLPDRAAAARLGLSARTYARRVSELLSLLGTTSRFRAAITAQRRGWI</sequence>
<dbReference type="GO" id="GO:0003677">
    <property type="term" value="F:DNA binding"/>
    <property type="evidence" value="ECO:0007669"/>
    <property type="project" value="InterPro"/>
</dbReference>
<name>A0A7Y9KEN2_9ACTN</name>
<keyword evidence="2" id="KW-1185">Reference proteome</keyword>
<dbReference type="AlphaFoldDB" id="A0A7Y9KEN2"/>
<dbReference type="Gene3D" id="1.10.10.10">
    <property type="entry name" value="Winged helix-like DNA-binding domain superfamily/Winged helix DNA-binding domain"/>
    <property type="match status" value="1"/>
</dbReference>
<dbReference type="EMBL" id="JACCBT010000001">
    <property type="protein sequence ID" value="NYE16432.1"/>
    <property type="molecule type" value="Genomic_DNA"/>
</dbReference>
<evidence type="ECO:0008006" key="3">
    <source>
        <dbReference type="Google" id="ProtNLM"/>
    </source>
</evidence>
<accession>A0A7Y9KEN2</accession>
<dbReference type="InterPro" id="IPR036388">
    <property type="entry name" value="WH-like_DNA-bd_sf"/>
</dbReference>
<dbReference type="Proteomes" id="UP000591272">
    <property type="component" value="Unassembled WGS sequence"/>
</dbReference>
<dbReference type="SUPFAM" id="SSF46894">
    <property type="entry name" value="C-terminal effector domain of the bipartite response regulators"/>
    <property type="match status" value="1"/>
</dbReference>
<reference evidence="1 2" key="1">
    <citation type="submission" date="2020-07" db="EMBL/GenBank/DDBJ databases">
        <title>Sequencing the genomes of 1000 actinobacteria strains.</title>
        <authorList>
            <person name="Klenk H.-P."/>
        </authorList>
    </citation>
    <scope>NUCLEOTIDE SEQUENCE [LARGE SCALE GENOMIC DNA]</scope>
    <source>
        <strain evidence="1 2">DSM 43461</strain>
    </source>
</reference>
<evidence type="ECO:0000313" key="1">
    <source>
        <dbReference type="EMBL" id="NYE16432.1"/>
    </source>
</evidence>
<proteinExistence type="predicted"/>
<protein>
    <recommendedName>
        <fullName evidence="3">HTH luxR-type domain-containing protein</fullName>
    </recommendedName>
</protein>
<dbReference type="InterPro" id="IPR016032">
    <property type="entry name" value="Sig_transdc_resp-reg_C-effctor"/>
</dbReference>
<gene>
    <name evidence="1" type="ORF">BJ999_006728</name>
</gene>
<organism evidence="1 2">
    <name type="scientific">Actinomadura citrea</name>
    <dbReference type="NCBI Taxonomy" id="46158"/>
    <lineage>
        <taxon>Bacteria</taxon>
        <taxon>Bacillati</taxon>
        <taxon>Actinomycetota</taxon>
        <taxon>Actinomycetes</taxon>
        <taxon>Streptosporangiales</taxon>
        <taxon>Thermomonosporaceae</taxon>
        <taxon>Actinomadura</taxon>
    </lineage>
</organism>